<name>A0ABT9B7N5_9BACT</name>
<evidence type="ECO:0000313" key="2">
    <source>
        <dbReference type="EMBL" id="MDO7874289.1"/>
    </source>
</evidence>
<organism evidence="2 3">
    <name type="scientific">Hymenobacter aranciens</name>
    <dbReference type="NCBI Taxonomy" id="3063996"/>
    <lineage>
        <taxon>Bacteria</taxon>
        <taxon>Pseudomonadati</taxon>
        <taxon>Bacteroidota</taxon>
        <taxon>Cytophagia</taxon>
        <taxon>Cytophagales</taxon>
        <taxon>Hymenobacteraceae</taxon>
        <taxon>Hymenobacter</taxon>
    </lineage>
</organism>
<protein>
    <submittedName>
        <fullName evidence="2">Uncharacterized protein</fullName>
    </submittedName>
</protein>
<sequence length="159" mass="17695">MKNGNRISEEFKDADLKAVLDAISVIESKMPWLLTLAPDESRGLRNLGFDGLPFAQAALDAVRADINFTRRGFDLEEFEKDVTLYGQLSQVRARLAILWQKVNQTTQVAGADMMVQADDVYEDMNKDNGETAAVQGPRQIMKKRYAQRTAKDKAAKAGA</sequence>
<proteinExistence type="predicted"/>
<evidence type="ECO:0000256" key="1">
    <source>
        <dbReference type="SAM" id="MobiDB-lite"/>
    </source>
</evidence>
<comment type="caution">
    <text evidence="2">The sequence shown here is derived from an EMBL/GenBank/DDBJ whole genome shotgun (WGS) entry which is preliminary data.</text>
</comment>
<accession>A0ABT9B7N5</accession>
<feature type="region of interest" description="Disordered" evidence="1">
    <location>
        <begin position="129"/>
        <end position="159"/>
    </location>
</feature>
<evidence type="ECO:0000313" key="3">
    <source>
        <dbReference type="Proteomes" id="UP001176429"/>
    </source>
</evidence>
<gene>
    <name evidence="2" type="ORF">Q5H93_06055</name>
</gene>
<reference evidence="2" key="1">
    <citation type="submission" date="2023-07" db="EMBL/GenBank/DDBJ databases">
        <authorList>
            <person name="Kim M.K."/>
        </authorList>
    </citation>
    <scope>NUCLEOTIDE SEQUENCE</scope>
    <source>
        <strain evidence="2">ASUV-10-1</strain>
    </source>
</reference>
<dbReference type="Proteomes" id="UP001176429">
    <property type="component" value="Unassembled WGS sequence"/>
</dbReference>
<feature type="compositionally biased region" description="Basic and acidic residues" evidence="1">
    <location>
        <begin position="149"/>
        <end position="159"/>
    </location>
</feature>
<dbReference type="EMBL" id="JAUQSY010000003">
    <property type="protein sequence ID" value="MDO7874289.1"/>
    <property type="molecule type" value="Genomic_DNA"/>
</dbReference>
<keyword evidence="3" id="KW-1185">Reference proteome</keyword>
<dbReference type="RefSeq" id="WP_305005602.1">
    <property type="nucleotide sequence ID" value="NZ_JAUQSY010000003.1"/>
</dbReference>